<dbReference type="Gene3D" id="2.60.40.1120">
    <property type="entry name" value="Carboxypeptidase-like, regulatory domain"/>
    <property type="match status" value="1"/>
</dbReference>
<evidence type="ECO:0000256" key="1">
    <source>
        <dbReference type="ARBA" id="ARBA00004571"/>
    </source>
</evidence>
<evidence type="ECO:0000256" key="5">
    <source>
        <dbReference type="ARBA" id="ARBA00023077"/>
    </source>
</evidence>
<dbReference type="Pfam" id="PF00593">
    <property type="entry name" value="TonB_dep_Rec_b-barrel"/>
    <property type="match status" value="1"/>
</dbReference>
<evidence type="ECO:0000259" key="10">
    <source>
        <dbReference type="Pfam" id="PF00593"/>
    </source>
</evidence>
<evidence type="ECO:0000256" key="9">
    <source>
        <dbReference type="RuleBase" id="RU003357"/>
    </source>
</evidence>
<dbReference type="InterPro" id="IPR000531">
    <property type="entry name" value="Beta-barrel_TonB"/>
</dbReference>
<dbReference type="Proteomes" id="UP001171916">
    <property type="component" value="Unassembled WGS sequence"/>
</dbReference>
<evidence type="ECO:0000256" key="3">
    <source>
        <dbReference type="ARBA" id="ARBA00022452"/>
    </source>
</evidence>
<evidence type="ECO:0000256" key="8">
    <source>
        <dbReference type="PROSITE-ProRule" id="PRU01360"/>
    </source>
</evidence>
<keyword evidence="5 9" id="KW-0798">TonB box</keyword>
<evidence type="ECO:0000313" key="13">
    <source>
        <dbReference type="Proteomes" id="UP001171916"/>
    </source>
</evidence>
<dbReference type="Gene3D" id="2.170.130.10">
    <property type="entry name" value="TonB-dependent receptor, plug domain"/>
    <property type="match status" value="1"/>
</dbReference>
<keyword evidence="3 8" id="KW-1134">Transmembrane beta strand</keyword>
<feature type="domain" description="TonB-dependent receptor-like beta-barrel" evidence="10">
    <location>
        <begin position="308"/>
        <end position="748"/>
    </location>
</feature>
<dbReference type="Pfam" id="PF13715">
    <property type="entry name" value="CarbopepD_reg_2"/>
    <property type="match status" value="1"/>
</dbReference>
<sequence length="787" mass="87222">MLKAKLLLLSIMILGFFNQLQAQNATIQGTVNFEDGPMEYANVILKGTQIGAITDAEGRFYLEDIPPGEYTLLVSLLGYLSFSQDITLAEGQNLEKNITLRRDEFNMESVVISGTRYEQDRVNNPIVVNVVDNKIFNATQSISVSEGLNYQPGVRVEANCQNCGFTQVRLNGLDGAYSQILINSRAIFSALNSVYGLEQIPTNIVERVEVVRSGGSALYGSNAIGGTINIITKDPVENLWELQSNTAVIDGDAIDQTFSMNGSIVNESLTSGVTLYGMSRNRDSYDANGDGFTELVKLKNTVFGGKAFFKPTDRSKISLDFSALEEYRRGGDRLDLVPYFTDIAEELDHNTLMGGINYEQRTKNDRGQFAVYASAQRTQRDSFYGGLGGGRTPADSLLALNAYGLTSDLSFVIGTQYNHSFNNQDVLTVGIENQTYDTEDEIKGYSRLIDQRVNSTGIFSQYEWKPTEKLTALLGGRYDFTGVDGIYRLGEINNTINSNFGVFSPRFTLLYKINEDLRFRGGYARGFRAPQAFNEDLHISSVGGEPLFVVLSEDLEKETSNAYTGSFNYTKNLGLTQINLLLEGFYTQLQNPFTQVSTGTTLPNGSIVEEVRNGEGATVSGMNIEAGFSPSSSFAFQIGGTLQQSRYDEPQVLFEPETGSENVVVIDEFVRNPNVYGYFTSFYTFSKAFRLDLTGTYTGSMIVPRVVGEDGFVELIDTNPFFDVNLKATYHIDLSDDFQMELAGGLRNMFNSYQPEFDSGPERDSDFVYGPLAPRSVFFSVKFGRLH</sequence>
<comment type="subcellular location">
    <subcellularLocation>
        <location evidence="1 8">Cell outer membrane</location>
        <topology evidence="1 8">Multi-pass membrane protein</topology>
    </subcellularLocation>
</comment>
<dbReference type="EMBL" id="JAUEPH010000001">
    <property type="protein sequence ID" value="MDN3202999.1"/>
    <property type="molecule type" value="Genomic_DNA"/>
</dbReference>
<dbReference type="RefSeq" id="WP_289998552.1">
    <property type="nucleotide sequence ID" value="NZ_JAUEPH010000001.1"/>
</dbReference>
<dbReference type="InterPro" id="IPR036942">
    <property type="entry name" value="Beta-barrel_TonB_sf"/>
</dbReference>
<evidence type="ECO:0000313" key="12">
    <source>
        <dbReference type="EMBL" id="MDN3202999.1"/>
    </source>
</evidence>
<evidence type="ECO:0000259" key="11">
    <source>
        <dbReference type="Pfam" id="PF07715"/>
    </source>
</evidence>
<dbReference type="InterPro" id="IPR039426">
    <property type="entry name" value="TonB-dep_rcpt-like"/>
</dbReference>
<keyword evidence="7 8" id="KW-0998">Cell outer membrane</keyword>
<evidence type="ECO:0000256" key="6">
    <source>
        <dbReference type="ARBA" id="ARBA00023136"/>
    </source>
</evidence>
<evidence type="ECO:0000256" key="4">
    <source>
        <dbReference type="ARBA" id="ARBA00022692"/>
    </source>
</evidence>
<comment type="similarity">
    <text evidence="8 9">Belongs to the TonB-dependent receptor family.</text>
</comment>
<dbReference type="PANTHER" id="PTHR30069">
    <property type="entry name" value="TONB-DEPENDENT OUTER MEMBRANE RECEPTOR"/>
    <property type="match status" value="1"/>
</dbReference>
<keyword evidence="13" id="KW-1185">Reference proteome</keyword>
<dbReference type="PROSITE" id="PS52016">
    <property type="entry name" value="TONB_DEPENDENT_REC_3"/>
    <property type="match status" value="1"/>
</dbReference>
<comment type="caution">
    <text evidence="12">The sequence shown here is derived from an EMBL/GenBank/DDBJ whole genome shotgun (WGS) entry which is preliminary data.</text>
</comment>
<dbReference type="InterPro" id="IPR037066">
    <property type="entry name" value="Plug_dom_sf"/>
</dbReference>
<protein>
    <submittedName>
        <fullName evidence="12">TonB-dependent receptor</fullName>
    </submittedName>
</protein>
<keyword evidence="2 8" id="KW-0813">Transport</keyword>
<dbReference type="SUPFAM" id="SSF49452">
    <property type="entry name" value="Starch-binding domain-like"/>
    <property type="match status" value="1"/>
</dbReference>
<reference evidence="12" key="1">
    <citation type="submission" date="2023-06" db="EMBL/GenBank/DDBJ databases">
        <title>Robiginitalea aurantiacus sp. nov. and Algoriphagus sediminis sp. nov., isolated from coastal sediment.</title>
        <authorList>
            <person name="Zhou Z.Y."/>
            <person name="An J."/>
            <person name="Jia Y.W."/>
            <person name="Du Z.J."/>
        </authorList>
    </citation>
    <scope>NUCLEOTIDE SEQUENCE</scope>
    <source>
        <strain evidence="12">C2-7</strain>
    </source>
</reference>
<dbReference type="Gene3D" id="2.40.170.20">
    <property type="entry name" value="TonB-dependent receptor, beta-barrel domain"/>
    <property type="match status" value="1"/>
</dbReference>
<feature type="domain" description="TonB-dependent receptor plug" evidence="11">
    <location>
        <begin position="123"/>
        <end position="227"/>
    </location>
</feature>
<organism evidence="12 13">
    <name type="scientific">Algoriphagus sediminis</name>
    <dbReference type="NCBI Taxonomy" id="3057113"/>
    <lineage>
        <taxon>Bacteria</taxon>
        <taxon>Pseudomonadati</taxon>
        <taxon>Bacteroidota</taxon>
        <taxon>Cytophagia</taxon>
        <taxon>Cytophagales</taxon>
        <taxon>Cyclobacteriaceae</taxon>
        <taxon>Algoriphagus</taxon>
    </lineage>
</organism>
<evidence type="ECO:0000256" key="7">
    <source>
        <dbReference type="ARBA" id="ARBA00023237"/>
    </source>
</evidence>
<gene>
    <name evidence="12" type="ORF">QVH07_02505</name>
</gene>
<dbReference type="PANTHER" id="PTHR30069:SF57">
    <property type="entry name" value="TONB-DEPENDENT RECEPTOR"/>
    <property type="match status" value="1"/>
</dbReference>
<dbReference type="SUPFAM" id="SSF56935">
    <property type="entry name" value="Porins"/>
    <property type="match status" value="1"/>
</dbReference>
<dbReference type="InterPro" id="IPR013784">
    <property type="entry name" value="Carb-bd-like_fold"/>
</dbReference>
<keyword evidence="6 8" id="KW-0472">Membrane</keyword>
<keyword evidence="12" id="KW-0675">Receptor</keyword>
<name>A0ABT7Y916_9BACT</name>
<keyword evidence="4 8" id="KW-0812">Transmembrane</keyword>
<accession>A0ABT7Y916</accession>
<proteinExistence type="inferred from homology"/>
<dbReference type="Pfam" id="PF07715">
    <property type="entry name" value="Plug"/>
    <property type="match status" value="1"/>
</dbReference>
<dbReference type="InterPro" id="IPR012910">
    <property type="entry name" value="Plug_dom"/>
</dbReference>
<evidence type="ECO:0000256" key="2">
    <source>
        <dbReference type="ARBA" id="ARBA00022448"/>
    </source>
</evidence>